<dbReference type="Gene3D" id="1.20.120.1780">
    <property type="entry name" value="UbiA prenyltransferase"/>
    <property type="match status" value="1"/>
</dbReference>
<organism evidence="6">
    <name type="scientific">marine metagenome</name>
    <dbReference type="NCBI Taxonomy" id="408172"/>
    <lineage>
        <taxon>unclassified sequences</taxon>
        <taxon>metagenomes</taxon>
        <taxon>ecological metagenomes</taxon>
    </lineage>
</organism>
<dbReference type="PANTHER" id="PTHR42723:SF1">
    <property type="entry name" value="CHLOROPHYLL SYNTHASE, CHLOROPLASTIC"/>
    <property type="match status" value="1"/>
</dbReference>
<feature type="transmembrane region" description="Helical" evidence="5">
    <location>
        <begin position="12"/>
        <end position="33"/>
    </location>
</feature>
<dbReference type="Pfam" id="PF01040">
    <property type="entry name" value="UbiA"/>
    <property type="match status" value="1"/>
</dbReference>
<dbReference type="AlphaFoldDB" id="A0A382CBW6"/>
<name>A0A382CBW6_9ZZZZ</name>
<feature type="transmembrane region" description="Helical" evidence="5">
    <location>
        <begin position="263"/>
        <end position="281"/>
    </location>
</feature>
<dbReference type="GO" id="GO:0016020">
    <property type="term" value="C:membrane"/>
    <property type="evidence" value="ECO:0007669"/>
    <property type="project" value="UniProtKB-SubCell"/>
</dbReference>
<dbReference type="GO" id="GO:0016765">
    <property type="term" value="F:transferase activity, transferring alkyl or aryl (other than methyl) groups"/>
    <property type="evidence" value="ECO:0007669"/>
    <property type="project" value="InterPro"/>
</dbReference>
<feature type="non-terminal residue" evidence="6">
    <location>
        <position position="1"/>
    </location>
</feature>
<dbReference type="EMBL" id="UINC01033703">
    <property type="protein sequence ID" value="SVB23394.1"/>
    <property type="molecule type" value="Genomic_DNA"/>
</dbReference>
<keyword evidence="4 5" id="KW-0472">Membrane</keyword>
<gene>
    <name evidence="6" type="ORF">METZ01_LOCUS176248</name>
</gene>
<evidence type="ECO:0000313" key="6">
    <source>
        <dbReference type="EMBL" id="SVB23394.1"/>
    </source>
</evidence>
<dbReference type="PANTHER" id="PTHR42723">
    <property type="entry name" value="CHLOROPHYLL SYNTHASE"/>
    <property type="match status" value="1"/>
</dbReference>
<evidence type="ECO:0000256" key="2">
    <source>
        <dbReference type="ARBA" id="ARBA00022692"/>
    </source>
</evidence>
<dbReference type="InterPro" id="IPR050475">
    <property type="entry name" value="Prenyltransferase_related"/>
</dbReference>
<reference evidence="6" key="1">
    <citation type="submission" date="2018-05" db="EMBL/GenBank/DDBJ databases">
        <authorList>
            <person name="Lanie J.A."/>
            <person name="Ng W.-L."/>
            <person name="Kazmierczak K.M."/>
            <person name="Andrzejewski T.M."/>
            <person name="Davidsen T.M."/>
            <person name="Wayne K.J."/>
            <person name="Tettelin H."/>
            <person name="Glass J.I."/>
            <person name="Rusch D."/>
            <person name="Podicherti R."/>
            <person name="Tsui H.-C.T."/>
            <person name="Winkler M.E."/>
        </authorList>
    </citation>
    <scope>NUCLEOTIDE SEQUENCE</scope>
</reference>
<feature type="transmembrane region" description="Helical" evidence="5">
    <location>
        <begin position="93"/>
        <end position="117"/>
    </location>
</feature>
<keyword evidence="3 5" id="KW-1133">Transmembrane helix</keyword>
<evidence type="ECO:0000256" key="1">
    <source>
        <dbReference type="ARBA" id="ARBA00004141"/>
    </source>
</evidence>
<evidence type="ECO:0000256" key="3">
    <source>
        <dbReference type="ARBA" id="ARBA00022989"/>
    </source>
</evidence>
<feature type="transmembrane region" description="Helical" evidence="5">
    <location>
        <begin position="230"/>
        <end position="251"/>
    </location>
</feature>
<feature type="transmembrane region" description="Helical" evidence="5">
    <location>
        <begin position="39"/>
        <end position="59"/>
    </location>
</feature>
<feature type="transmembrane region" description="Helical" evidence="5">
    <location>
        <begin position="203"/>
        <end position="224"/>
    </location>
</feature>
<dbReference type="InterPro" id="IPR044878">
    <property type="entry name" value="UbiA_sf"/>
</dbReference>
<dbReference type="InterPro" id="IPR000537">
    <property type="entry name" value="UbiA_prenyltransferase"/>
</dbReference>
<feature type="transmembrane region" description="Helical" evidence="5">
    <location>
        <begin position="137"/>
        <end position="154"/>
    </location>
</feature>
<dbReference type="CDD" id="cd13961">
    <property type="entry name" value="PT_UbiA_DGGGPS"/>
    <property type="match status" value="1"/>
</dbReference>
<comment type="subcellular location">
    <subcellularLocation>
        <location evidence="1">Membrane</location>
        <topology evidence="1">Multi-pass membrane protein</topology>
    </subcellularLocation>
</comment>
<proteinExistence type="predicted"/>
<accession>A0A382CBW6</accession>
<protein>
    <submittedName>
        <fullName evidence="6">Uncharacterized protein</fullName>
    </submittedName>
</protein>
<evidence type="ECO:0000256" key="4">
    <source>
        <dbReference type="ARBA" id="ARBA00023136"/>
    </source>
</evidence>
<dbReference type="Gene3D" id="1.10.357.140">
    <property type="entry name" value="UbiA prenyltransferase"/>
    <property type="match status" value="1"/>
</dbReference>
<evidence type="ECO:0000256" key="5">
    <source>
        <dbReference type="SAM" id="Phobius"/>
    </source>
</evidence>
<keyword evidence="2 5" id="KW-0812">Transmembrane</keyword>
<sequence length="285" mass="30958">TYQMKIVADYVRILRPLNILISAVTVLACADILNALENIPLLIYTILTVCLFIGGANIFNDIQDKKEDKINKPDRPIAAEIISLKAAGNYAKLLVISGAGMCFLLPLSAALVAWIIALPLTIVYSLKLKSIPIAGNGVISFLLGLTFLFCGLVFENIIPMIIPAGLAFSLTFVRELTKDIEDMDGDKRSGLSTFPIMFGLDKAVQLVILLSLATGILSLIPYFIKIYSVFYLIPLVLGVELPLTIVVFLFMKSHSRSTARKSSILLKTATIMGIISIYTGATLGT</sequence>